<gene>
    <name evidence="2" type="ORF">PTTG_07115</name>
</gene>
<evidence type="ECO:0000313" key="4">
    <source>
        <dbReference type="Proteomes" id="UP000005240"/>
    </source>
</evidence>
<organism evidence="2">
    <name type="scientific">Puccinia triticina (isolate 1-1 / race 1 (BBBD))</name>
    <name type="common">Brown leaf rust fungus</name>
    <dbReference type="NCBI Taxonomy" id="630390"/>
    <lineage>
        <taxon>Eukaryota</taxon>
        <taxon>Fungi</taxon>
        <taxon>Dikarya</taxon>
        <taxon>Basidiomycota</taxon>
        <taxon>Pucciniomycotina</taxon>
        <taxon>Pucciniomycetes</taxon>
        <taxon>Pucciniales</taxon>
        <taxon>Pucciniaceae</taxon>
        <taxon>Puccinia</taxon>
    </lineage>
</organism>
<reference evidence="2" key="2">
    <citation type="submission" date="2016-05" db="EMBL/GenBank/DDBJ databases">
        <title>Comparative analysis highlights variable genome content of wheat rusts and divergence of the mating loci.</title>
        <authorList>
            <person name="Cuomo C.A."/>
            <person name="Bakkeren G."/>
            <person name="Szabo L."/>
            <person name="Khalil H."/>
            <person name="Joly D."/>
            <person name="Goldberg J."/>
            <person name="Young S."/>
            <person name="Zeng Q."/>
            <person name="Fellers J."/>
        </authorList>
    </citation>
    <scope>NUCLEOTIDE SEQUENCE [LARGE SCALE GENOMIC DNA]</scope>
    <source>
        <strain evidence="2">1-1 BBBD Race 1</strain>
    </source>
</reference>
<reference evidence="3 4" key="3">
    <citation type="journal article" date="2017" name="G3 (Bethesda)">
        <title>Comparative analysis highlights variable genome content of wheat rusts and divergence of the mating loci.</title>
        <authorList>
            <person name="Cuomo C.A."/>
            <person name="Bakkeren G."/>
            <person name="Khalil H.B."/>
            <person name="Panwar V."/>
            <person name="Joly D."/>
            <person name="Linning R."/>
            <person name="Sakthikumar S."/>
            <person name="Song X."/>
            <person name="Adiconis X."/>
            <person name="Fan L."/>
            <person name="Goldberg J.M."/>
            <person name="Levin J.Z."/>
            <person name="Young S."/>
            <person name="Zeng Q."/>
            <person name="Anikster Y."/>
            <person name="Bruce M."/>
            <person name="Wang M."/>
            <person name="Yin C."/>
            <person name="McCallum B."/>
            <person name="Szabo L.J."/>
            <person name="Hulbert S."/>
            <person name="Chen X."/>
            <person name="Fellers J.P."/>
        </authorList>
    </citation>
    <scope>NUCLEOTIDE SEQUENCE</scope>
    <source>
        <strain evidence="3">isolate 1-1 / race 1 (BBBD)</strain>
        <strain evidence="4">Isolate 1-1 / race 1 (BBBD)</strain>
    </source>
</reference>
<keyword evidence="4" id="KW-1185">Reference proteome</keyword>
<proteinExistence type="predicted"/>
<evidence type="ECO:0000256" key="1">
    <source>
        <dbReference type="SAM" id="MobiDB-lite"/>
    </source>
</evidence>
<reference evidence="2" key="1">
    <citation type="submission" date="2009-11" db="EMBL/GenBank/DDBJ databases">
        <authorList>
            <consortium name="The Broad Institute Genome Sequencing Platform"/>
            <person name="Ward D."/>
            <person name="Feldgarden M."/>
            <person name="Earl A."/>
            <person name="Young S.K."/>
            <person name="Zeng Q."/>
            <person name="Koehrsen M."/>
            <person name="Alvarado L."/>
            <person name="Berlin A."/>
            <person name="Bochicchio J."/>
            <person name="Borenstein D."/>
            <person name="Chapman S.B."/>
            <person name="Chen Z."/>
            <person name="Engels R."/>
            <person name="Freedman E."/>
            <person name="Gellesch M."/>
            <person name="Goldberg J."/>
            <person name="Griggs A."/>
            <person name="Gujja S."/>
            <person name="Heilman E."/>
            <person name="Heiman D."/>
            <person name="Hepburn T."/>
            <person name="Howarth C."/>
            <person name="Jen D."/>
            <person name="Larson L."/>
            <person name="Lewis B."/>
            <person name="Mehta T."/>
            <person name="Park D."/>
            <person name="Pearson M."/>
            <person name="Roberts A."/>
            <person name="Saif S."/>
            <person name="Shea T."/>
            <person name="Shenoy N."/>
            <person name="Sisk P."/>
            <person name="Stolte C."/>
            <person name="Sykes S."/>
            <person name="Thomson T."/>
            <person name="Walk T."/>
            <person name="White J."/>
            <person name="Yandava C."/>
            <person name="Izard J."/>
            <person name="Baranova O.V."/>
            <person name="Blanton J.M."/>
            <person name="Tanner A.C."/>
            <person name="Dewhirst F.E."/>
            <person name="Haas B."/>
            <person name="Nusbaum C."/>
            <person name="Birren B."/>
        </authorList>
    </citation>
    <scope>NUCLEOTIDE SEQUENCE [LARGE SCALE GENOMIC DNA]</scope>
    <source>
        <strain evidence="2">1-1 BBBD Race 1</strain>
    </source>
</reference>
<feature type="compositionally biased region" description="Acidic residues" evidence="1">
    <location>
        <begin position="53"/>
        <end position="65"/>
    </location>
</feature>
<evidence type="ECO:0000313" key="2">
    <source>
        <dbReference type="EMBL" id="OAV89686.1"/>
    </source>
</evidence>
<dbReference type="EMBL" id="ADAS02000121">
    <property type="protein sequence ID" value="OAV89686.1"/>
    <property type="molecule type" value="Genomic_DNA"/>
</dbReference>
<dbReference type="Proteomes" id="UP000005240">
    <property type="component" value="Unassembled WGS sequence"/>
</dbReference>
<dbReference type="EnsemblFungi" id="PTTG_07115-t43_1">
    <property type="protein sequence ID" value="PTTG_07115-t43_1-p1"/>
    <property type="gene ID" value="PTTG_07115"/>
</dbReference>
<name>A0A180GAF0_PUCT1</name>
<dbReference type="AlphaFoldDB" id="A0A180GAF0"/>
<evidence type="ECO:0000313" key="3">
    <source>
        <dbReference type="EnsemblFungi" id="PTTG_07115-t43_1-p1"/>
    </source>
</evidence>
<feature type="region of interest" description="Disordered" evidence="1">
    <location>
        <begin position="1"/>
        <end position="91"/>
    </location>
</feature>
<accession>A0A180GAF0</accession>
<dbReference type="OrthoDB" id="10597907at2759"/>
<feature type="compositionally biased region" description="Polar residues" evidence="1">
    <location>
        <begin position="80"/>
        <end position="90"/>
    </location>
</feature>
<reference evidence="3" key="4">
    <citation type="submission" date="2025-05" db="UniProtKB">
        <authorList>
            <consortium name="EnsemblFungi"/>
        </authorList>
    </citation>
    <scope>IDENTIFICATION</scope>
    <source>
        <strain evidence="3">isolate 1-1 / race 1 (BBBD)</strain>
    </source>
</reference>
<protein>
    <submittedName>
        <fullName evidence="2 3">Uncharacterized protein</fullName>
    </submittedName>
</protein>
<feature type="compositionally biased region" description="Acidic residues" evidence="1">
    <location>
        <begin position="34"/>
        <end position="44"/>
    </location>
</feature>
<sequence length="130" mass="13933">MVCGAGLAAVKLSTAEGPQSKKPDNFPTLATISEEGEMIEDGVEEDSKADKEIDPEDVDDTETESESNNNHGDGPEAGVTSKQSKGNSPAKQAEFKVWAHNLGYDGPGIIVGYGIRWNITYESRNQAYKA</sequence>